<keyword evidence="1" id="KW-0808">Transferase</keyword>
<gene>
    <name evidence="1" type="ORF">EHS11_09115</name>
</gene>
<dbReference type="EMBL" id="RQHV01000043">
    <property type="protein sequence ID" value="TGN10443.1"/>
    <property type="molecule type" value="Genomic_DNA"/>
</dbReference>
<dbReference type="AlphaFoldDB" id="A0A4R9LTF9"/>
<reference evidence="1" key="1">
    <citation type="journal article" date="2019" name="PLoS Negl. Trop. Dis.">
        <title>Revisiting the worldwide diversity of Leptospira species in the environment.</title>
        <authorList>
            <person name="Vincent A.T."/>
            <person name="Schiettekatte O."/>
            <person name="Bourhy P."/>
            <person name="Veyrier F.J."/>
            <person name="Picardeau M."/>
        </authorList>
    </citation>
    <scope>NUCLEOTIDE SEQUENCE [LARGE SCALE GENOMIC DNA]</scope>
    <source>
        <strain evidence="1">201400974</strain>
    </source>
</reference>
<comment type="caution">
    <text evidence="1">The sequence shown here is derived from an EMBL/GenBank/DDBJ whole genome shotgun (WGS) entry which is preliminary data.</text>
</comment>
<dbReference type="RefSeq" id="WP_135764077.1">
    <property type="nucleotide sequence ID" value="NZ_RQHV01000043.1"/>
</dbReference>
<dbReference type="GO" id="GO:0016301">
    <property type="term" value="F:kinase activity"/>
    <property type="evidence" value="ECO:0007669"/>
    <property type="project" value="UniProtKB-KW"/>
</dbReference>
<name>A0A4R9LTF9_9LEPT</name>
<evidence type="ECO:0000313" key="1">
    <source>
        <dbReference type="EMBL" id="TGN10443.1"/>
    </source>
</evidence>
<dbReference type="InterPro" id="IPR036890">
    <property type="entry name" value="HATPase_C_sf"/>
</dbReference>
<sequence length="67" mass="7865">MQYSENNPEDLVSESIRYHEKQALHKHLSIKKELSNESVFCDKQTVTTILRNLISNAIRFSPKGKRY</sequence>
<protein>
    <submittedName>
        <fullName evidence="1">Sensor histidine kinase</fullName>
    </submittedName>
</protein>
<dbReference type="SUPFAM" id="SSF55874">
    <property type="entry name" value="ATPase domain of HSP90 chaperone/DNA topoisomerase II/histidine kinase"/>
    <property type="match status" value="1"/>
</dbReference>
<keyword evidence="2" id="KW-1185">Reference proteome</keyword>
<dbReference type="Proteomes" id="UP000298264">
    <property type="component" value="Unassembled WGS sequence"/>
</dbReference>
<dbReference type="Gene3D" id="3.30.565.10">
    <property type="entry name" value="Histidine kinase-like ATPase, C-terminal domain"/>
    <property type="match status" value="1"/>
</dbReference>
<accession>A0A4R9LTF9</accession>
<keyword evidence="1" id="KW-0418">Kinase</keyword>
<evidence type="ECO:0000313" key="2">
    <source>
        <dbReference type="Proteomes" id="UP000298264"/>
    </source>
</evidence>
<proteinExistence type="predicted"/>
<organism evidence="1 2">
    <name type="scientific">Leptospira ilyithenensis</name>
    <dbReference type="NCBI Taxonomy" id="2484901"/>
    <lineage>
        <taxon>Bacteria</taxon>
        <taxon>Pseudomonadati</taxon>
        <taxon>Spirochaetota</taxon>
        <taxon>Spirochaetia</taxon>
        <taxon>Leptospirales</taxon>
        <taxon>Leptospiraceae</taxon>
        <taxon>Leptospira</taxon>
    </lineage>
</organism>
<dbReference type="OrthoDB" id="1301080at2"/>